<dbReference type="Proteomes" id="UP001199642">
    <property type="component" value="Chromosome"/>
</dbReference>
<dbReference type="InterPro" id="IPR000683">
    <property type="entry name" value="Gfo/Idh/MocA-like_OxRdtase_N"/>
</dbReference>
<sequence>MTRTRVAVIGLGAISQSVHLPLLRRNAEDFEIAALVDLSAERVADMAARYGVADEGRFASVEALADAVESGESRVDAAILATTGSHAGDVLRLVRAGIRVLAEKPLSYSLAELDALRTYADGAGVDLRDWVRVGYMKEYDHASRRAAELLADVTLRAVSVQVLHPLDGSQLAYARLAAPTGDVTPEMLAPILSATSDVVDTAVGASLPVDLRTLYTNVVLGSIIHDVGLLRMLVGGLGEVHHAEHWGPKMPGSVHARGTLARDETPWTIDWHYIDGYPDYRETVAFHHEGGTIELVFGVPYVTNLPTVLRVTQGDPELGISVTESRWMQQEAFENELSALAALVRGERPDGAGVEESVDDVRVGQRIIRALAVSKGLALDPGVEAASEQ</sequence>
<dbReference type="PANTHER" id="PTHR43377">
    <property type="entry name" value="BILIVERDIN REDUCTASE A"/>
    <property type="match status" value="1"/>
</dbReference>
<accession>A0ABY3RPQ1</accession>
<protein>
    <submittedName>
        <fullName evidence="2">Gfo/Idh/MocA family oxidoreductase</fullName>
    </submittedName>
</protein>
<dbReference type="RefSeq" id="WP_231819737.1">
    <property type="nucleotide sequence ID" value="NZ_CP082781.1"/>
</dbReference>
<dbReference type="Gene3D" id="3.30.360.10">
    <property type="entry name" value="Dihydrodipicolinate Reductase, domain 2"/>
    <property type="match status" value="1"/>
</dbReference>
<dbReference type="EMBL" id="CP082781">
    <property type="protein sequence ID" value="UGS26004.1"/>
    <property type="molecule type" value="Genomic_DNA"/>
</dbReference>
<evidence type="ECO:0000259" key="1">
    <source>
        <dbReference type="Pfam" id="PF01408"/>
    </source>
</evidence>
<keyword evidence="3" id="KW-1185">Reference proteome</keyword>
<dbReference type="Pfam" id="PF01408">
    <property type="entry name" value="GFO_IDH_MocA"/>
    <property type="match status" value="1"/>
</dbReference>
<evidence type="ECO:0000313" key="2">
    <source>
        <dbReference type="EMBL" id="UGS26004.1"/>
    </source>
</evidence>
<organism evidence="2 3">
    <name type="scientific">Microbacterium resistens</name>
    <dbReference type="NCBI Taxonomy" id="156977"/>
    <lineage>
        <taxon>Bacteria</taxon>
        <taxon>Bacillati</taxon>
        <taxon>Actinomycetota</taxon>
        <taxon>Actinomycetes</taxon>
        <taxon>Micrococcales</taxon>
        <taxon>Microbacteriaceae</taxon>
        <taxon>Microbacterium</taxon>
    </lineage>
</organism>
<reference evidence="2 3" key="1">
    <citation type="submission" date="2023-01" db="EMBL/GenBank/DDBJ databases">
        <title>Characterization of estradiol degrading bacteria Microbacterium sp. MZT7 and reveal degrading genes through genome analysis.</title>
        <authorList>
            <person name="Hao P."/>
            <person name="Gao Y."/>
        </authorList>
    </citation>
    <scope>NUCLEOTIDE SEQUENCE [LARGE SCALE GENOMIC DNA]</scope>
    <source>
        <strain evidence="2 3">MZT7</strain>
    </source>
</reference>
<dbReference type="InterPro" id="IPR036291">
    <property type="entry name" value="NAD(P)-bd_dom_sf"/>
</dbReference>
<dbReference type="SUPFAM" id="SSF51735">
    <property type="entry name" value="NAD(P)-binding Rossmann-fold domains"/>
    <property type="match status" value="1"/>
</dbReference>
<dbReference type="PANTHER" id="PTHR43377:SF1">
    <property type="entry name" value="BILIVERDIN REDUCTASE A"/>
    <property type="match status" value="1"/>
</dbReference>
<gene>
    <name evidence="2" type="ORF">K8F61_15350</name>
</gene>
<dbReference type="InterPro" id="IPR051450">
    <property type="entry name" value="Gfo/Idh/MocA_Oxidoreductases"/>
</dbReference>
<proteinExistence type="predicted"/>
<dbReference type="Gene3D" id="3.40.50.720">
    <property type="entry name" value="NAD(P)-binding Rossmann-like Domain"/>
    <property type="match status" value="1"/>
</dbReference>
<feature type="domain" description="Gfo/Idh/MocA-like oxidoreductase N-terminal" evidence="1">
    <location>
        <begin position="5"/>
        <end position="125"/>
    </location>
</feature>
<evidence type="ECO:0000313" key="3">
    <source>
        <dbReference type="Proteomes" id="UP001199642"/>
    </source>
</evidence>
<name>A0ABY3RPQ1_9MICO</name>